<dbReference type="Gene3D" id="2.60.40.420">
    <property type="entry name" value="Cupredoxins - blue copper proteins"/>
    <property type="match status" value="1"/>
</dbReference>
<name>A0A2W1N8Z9_PAEXE</name>
<dbReference type="AlphaFoldDB" id="A0A2W1N8Z9"/>
<dbReference type="OrthoDB" id="279535at2"/>
<evidence type="ECO:0000313" key="4">
    <source>
        <dbReference type="Proteomes" id="UP000214746"/>
    </source>
</evidence>
<feature type="chain" id="PRO_5039255199" evidence="1">
    <location>
        <begin position="20"/>
        <end position="127"/>
    </location>
</feature>
<evidence type="ECO:0000256" key="1">
    <source>
        <dbReference type="SAM" id="SignalP"/>
    </source>
</evidence>
<protein>
    <submittedName>
        <fullName evidence="3">Cytochrome C oxidase subunit II</fullName>
    </submittedName>
</protein>
<evidence type="ECO:0000313" key="3">
    <source>
        <dbReference type="EMBL" id="PZE20394.1"/>
    </source>
</evidence>
<comment type="caution">
    <text evidence="3">The sequence shown here is derived from an EMBL/GenBank/DDBJ whole genome shotgun (WGS) entry which is preliminary data.</text>
</comment>
<organism evidence="3 4">
    <name type="scientific">Paenibacillus xerothermodurans</name>
    <dbReference type="NCBI Taxonomy" id="1977292"/>
    <lineage>
        <taxon>Bacteria</taxon>
        <taxon>Bacillati</taxon>
        <taxon>Bacillota</taxon>
        <taxon>Bacilli</taxon>
        <taxon>Bacillales</taxon>
        <taxon>Paenibacillaceae</taxon>
        <taxon>Paenibacillus</taxon>
    </lineage>
</organism>
<feature type="domain" description="EfeO-type cupredoxin-like" evidence="2">
    <location>
        <begin position="31"/>
        <end position="112"/>
    </location>
</feature>
<dbReference type="InterPro" id="IPR008972">
    <property type="entry name" value="Cupredoxin"/>
</dbReference>
<proteinExistence type="predicted"/>
<dbReference type="Proteomes" id="UP000214746">
    <property type="component" value="Unassembled WGS sequence"/>
</dbReference>
<accession>A0A2W1N8Z9</accession>
<dbReference type="InterPro" id="IPR028096">
    <property type="entry name" value="EfeO_Cupredoxin"/>
</dbReference>
<evidence type="ECO:0000259" key="2">
    <source>
        <dbReference type="Pfam" id="PF13473"/>
    </source>
</evidence>
<sequence length="127" mass="13306">MKKLMTLVLATSLAFAVSACGQKETAAPANNSSAPAAAASNELKLTATNFKFDQAEYKVKKGEEIKVTLENKAGMHGIEIKGLGVKLDGNNKTGTFTANEEGTYDIICSIPCGQGHAAMKSKLIVEA</sequence>
<keyword evidence="1" id="KW-0732">Signal</keyword>
<feature type="signal peptide" evidence="1">
    <location>
        <begin position="1"/>
        <end position="19"/>
    </location>
</feature>
<dbReference type="EMBL" id="NHRJ02000007">
    <property type="protein sequence ID" value="PZE20394.1"/>
    <property type="molecule type" value="Genomic_DNA"/>
</dbReference>
<reference evidence="3" key="1">
    <citation type="submission" date="2018-06" db="EMBL/GenBank/DDBJ databases">
        <title>Paenibacillus xerothermodurans sp. nov. an extremely dry heat resistant spore forming bacterium isolated from the soil of Cape Canaveral, Florida.</title>
        <authorList>
            <person name="Seuylemezian A."/>
            <person name="Kaur N."/>
            <person name="Patil P."/>
            <person name="Patil P."/>
            <person name="Mayilraj S."/>
            <person name="Vaishampayan P."/>
        </authorList>
    </citation>
    <scope>NUCLEOTIDE SEQUENCE [LARGE SCALE GENOMIC DNA]</scope>
    <source>
        <strain evidence="3">ATCC 27380</strain>
    </source>
</reference>
<keyword evidence="4" id="KW-1185">Reference proteome</keyword>
<dbReference type="SUPFAM" id="SSF49503">
    <property type="entry name" value="Cupredoxins"/>
    <property type="match status" value="1"/>
</dbReference>
<gene>
    <name evidence="3" type="ORF">CBW46_013215</name>
</gene>
<dbReference type="PROSITE" id="PS51257">
    <property type="entry name" value="PROKAR_LIPOPROTEIN"/>
    <property type="match status" value="1"/>
</dbReference>
<dbReference type="Pfam" id="PF13473">
    <property type="entry name" value="Cupredoxin_1"/>
    <property type="match status" value="1"/>
</dbReference>
<dbReference type="RefSeq" id="WP_089200474.1">
    <property type="nucleotide sequence ID" value="NZ_NHRJ02000007.1"/>
</dbReference>